<keyword evidence="3" id="KW-1185">Reference proteome</keyword>
<dbReference type="Gene3D" id="1.10.3450.10">
    <property type="entry name" value="TTHA0068-like"/>
    <property type="match status" value="1"/>
</dbReference>
<evidence type="ECO:0000313" key="3">
    <source>
        <dbReference type="Proteomes" id="UP000317429"/>
    </source>
</evidence>
<accession>A0A518DF77</accession>
<protein>
    <recommendedName>
        <fullName evidence="4">DUF309 domain-containing protein</fullName>
    </recommendedName>
</protein>
<feature type="region of interest" description="Disordered" evidence="1">
    <location>
        <begin position="116"/>
        <end position="135"/>
    </location>
</feature>
<name>A0A518DF77_9BACT</name>
<proteinExistence type="predicted"/>
<sequence>MSTGNPTDDGAEGLFARGAVLFDAGHYFAAHDVWEELWTGYRGPLRNFYKGLIQSAVALYHYSRGNLHGARKLWRSSTEYLRPFAPLCRGLDVDRFLAEHERCFADVMASDAPQPLAQRLPPRFHPPREGVGASS</sequence>
<evidence type="ECO:0000256" key="1">
    <source>
        <dbReference type="SAM" id="MobiDB-lite"/>
    </source>
</evidence>
<dbReference type="AlphaFoldDB" id="A0A518DF77"/>
<evidence type="ECO:0008006" key="4">
    <source>
        <dbReference type="Google" id="ProtNLM"/>
    </source>
</evidence>
<dbReference type="InterPro" id="IPR005500">
    <property type="entry name" value="DUF309"/>
</dbReference>
<dbReference type="InterPro" id="IPR023203">
    <property type="entry name" value="TTHA0068_sf"/>
</dbReference>
<dbReference type="EMBL" id="CP036291">
    <property type="protein sequence ID" value="QDU90133.1"/>
    <property type="molecule type" value="Genomic_DNA"/>
</dbReference>
<dbReference type="Pfam" id="PF03745">
    <property type="entry name" value="DUF309"/>
    <property type="match status" value="1"/>
</dbReference>
<dbReference type="Proteomes" id="UP000317429">
    <property type="component" value="Chromosome"/>
</dbReference>
<dbReference type="PANTHER" id="PTHR34796">
    <property type="entry name" value="EXPRESSED PROTEIN"/>
    <property type="match status" value="1"/>
</dbReference>
<reference evidence="2 3" key="1">
    <citation type="submission" date="2019-02" db="EMBL/GenBank/DDBJ databases">
        <title>Deep-cultivation of Planctomycetes and their phenomic and genomic characterization uncovers novel biology.</title>
        <authorList>
            <person name="Wiegand S."/>
            <person name="Jogler M."/>
            <person name="Boedeker C."/>
            <person name="Pinto D."/>
            <person name="Vollmers J."/>
            <person name="Rivas-Marin E."/>
            <person name="Kohn T."/>
            <person name="Peeters S.H."/>
            <person name="Heuer A."/>
            <person name="Rast P."/>
            <person name="Oberbeckmann S."/>
            <person name="Bunk B."/>
            <person name="Jeske O."/>
            <person name="Meyerdierks A."/>
            <person name="Storesund J.E."/>
            <person name="Kallscheuer N."/>
            <person name="Luecker S."/>
            <person name="Lage O.M."/>
            <person name="Pohl T."/>
            <person name="Merkel B.J."/>
            <person name="Hornburger P."/>
            <person name="Mueller R.-W."/>
            <person name="Bruemmer F."/>
            <person name="Labrenz M."/>
            <person name="Spormann A.M."/>
            <person name="Op den Camp H."/>
            <person name="Overmann J."/>
            <person name="Amann R."/>
            <person name="Jetten M.S.M."/>
            <person name="Mascher T."/>
            <person name="Medema M.H."/>
            <person name="Devos D.P."/>
            <person name="Kaster A.-K."/>
            <person name="Ovreas L."/>
            <person name="Rohde M."/>
            <person name="Galperin M.Y."/>
            <person name="Jogler C."/>
        </authorList>
    </citation>
    <scope>NUCLEOTIDE SEQUENCE [LARGE SCALE GENOMIC DNA]</scope>
    <source>
        <strain evidence="2 3">Pla175</strain>
    </source>
</reference>
<organism evidence="2 3">
    <name type="scientific">Pirellulimonas nuda</name>
    <dbReference type="NCBI Taxonomy" id="2528009"/>
    <lineage>
        <taxon>Bacteria</taxon>
        <taxon>Pseudomonadati</taxon>
        <taxon>Planctomycetota</taxon>
        <taxon>Planctomycetia</taxon>
        <taxon>Pirellulales</taxon>
        <taxon>Lacipirellulaceae</taxon>
        <taxon>Pirellulimonas</taxon>
    </lineage>
</organism>
<dbReference type="KEGG" id="pnd:Pla175_35340"/>
<evidence type="ECO:0000313" key="2">
    <source>
        <dbReference type="EMBL" id="QDU90133.1"/>
    </source>
</evidence>
<gene>
    <name evidence="2" type="ORF">Pla175_35340</name>
</gene>
<dbReference type="SUPFAM" id="SSF140663">
    <property type="entry name" value="TTHA0068-like"/>
    <property type="match status" value="1"/>
</dbReference>
<dbReference type="PANTHER" id="PTHR34796:SF1">
    <property type="entry name" value="EXPRESSED PROTEIN"/>
    <property type="match status" value="1"/>
</dbReference>
<dbReference type="RefSeq" id="WP_197526937.1">
    <property type="nucleotide sequence ID" value="NZ_CP036291.1"/>
</dbReference>